<name>A0A8J6NXH4_9GAMM</name>
<reference evidence="2 3" key="1">
    <citation type="submission" date="2020-08" db="EMBL/GenBank/DDBJ databases">
        <title>Bridging the membrane lipid divide: bacteria of the FCB group superphylum have the potential to synthesize archaeal ether lipids.</title>
        <authorList>
            <person name="Villanueva L."/>
            <person name="Von Meijenfeldt F.A.B."/>
            <person name="Westbye A.B."/>
            <person name="Yadav S."/>
            <person name="Hopmans E.C."/>
            <person name="Dutilh B.E."/>
            <person name="Sinninghe Damste J.S."/>
        </authorList>
    </citation>
    <scope>NUCLEOTIDE SEQUENCE [LARGE SCALE GENOMIC DNA]</scope>
    <source>
        <strain evidence="2">NIOZ-UU100</strain>
    </source>
</reference>
<dbReference type="Proteomes" id="UP000654401">
    <property type="component" value="Unassembled WGS sequence"/>
</dbReference>
<proteinExistence type="predicted"/>
<gene>
    <name evidence="2" type="ORF">H8D24_06010</name>
</gene>
<evidence type="ECO:0000313" key="2">
    <source>
        <dbReference type="EMBL" id="MBC8519941.1"/>
    </source>
</evidence>
<accession>A0A8J6NXH4</accession>
<organism evidence="2 3">
    <name type="scientific">Candidatus Thiopontia autotrophica</name>
    <dbReference type="NCBI Taxonomy" id="2841688"/>
    <lineage>
        <taxon>Bacteria</taxon>
        <taxon>Pseudomonadati</taxon>
        <taxon>Pseudomonadota</taxon>
        <taxon>Gammaproteobacteria</taxon>
        <taxon>Candidatus Thiopontia</taxon>
    </lineage>
</organism>
<dbReference type="AlphaFoldDB" id="A0A8J6NXH4"/>
<dbReference type="InterPro" id="IPR036280">
    <property type="entry name" value="Multihaem_cyt_sf"/>
</dbReference>
<dbReference type="Gene3D" id="1.20.850.10">
    <property type="entry name" value="Hydroxylamine Oxidoreductase, Chain A, domain 2"/>
    <property type="match status" value="1"/>
</dbReference>
<evidence type="ECO:0000256" key="1">
    <source>
        <dbReference type="SAM" id="MobiDB-lite"/>
    </source>
</evidence>
<dbReference type="Gene3D" id="1.10.780.10">
    <property type="entry name" value="Hydroxylamine Oxidoreductase, Chain A, domain 1"/>
    <property type="match status" value="1"/>
</dbReference>
<comment type="caution">
    <text evidence="2">The sequence shown here is derived from an EMBL/GenBank/DDBJ whole genome shotgun (WGS) entry which is preliminary data.</text>
</comment>
<sequence>MPRYVIVAVVMVAIAIPSGFTMLESSRSGTGIGLYSNEWEPDPMQQYWDPENFYNANSKIKAVFSGDQCIQCHQSITPGIVRDWRESRHSAPTNGEEVVRCPACHGDDHGNLHLPNPTTCGGCHTTQLTQVEDEKKYGFPSHALAMERAVDAKHFVDKPKPEVLSCLQCHSVATKCDSCHTRHRFSAAEARRSESCITCHSGPPHPDDKTYFASAHGKIYREEGGDWDWNQPLKKGNYKAPTCAYCHMEEGIHSVAHKSIWKFGIREINPNTSGNKVLRERWVNLCMDCHQEEESRQWLREMDEERKEAWNMLYRAEGVLKDLRSDDKITPAPGERPPYPLDKMDQLWPRAHIGFFEGQASAFYNVSGIERDYFEMWYFDNLHGYKAAAHGDPAGVEEAHKAMERDLNGIEKRAEQLRSSASEESAAHPQDDGLWLEGRYTDYNRENN</sequence>
<dbReference type="Pfam" id="PF13447">
    <property type="entry name" value="Multi-haem_cyto"/>
    <property type="match status" value="1"/>
</dbReference>
<feature type="compositionally biased region" description="Basic and acidic residues" evidence="1">
    <location>
        <begin position="406"/>
        <end position="416"/>
    </location>
</feature>
<protein>
    <submittedName>
        <fullName evidence="2">Hydroxylamine oxidoreductase</fullName>
    </submittedName>
</protein>
<feature type="region of interest" description="Disordered" evidence="1">
    <location>
        <begin position="406"/>
        <end position="448"/>
    </location>
</feature>
<evidence type="ECO:0000313" key="3">
    <source>
        <dbReference type="Proteomes" id="UP000654401"/>
    </source>
</evidence>
<dbReference type="SUPFAM" id="SSF48695">
    <property type="entry name" value="Multiheme cytochromes"/>
    <property type="match status" value="1"/>
</dbReference>
<dbReference type="EMBL" id="JACNFK010000030">
    <property type="protein sequence ID" value="MBC8519941.1"/>
    <property type="molecule type" value="Genomic_DNA"/>
</dbReference>
<feature type="compositionally biased region" description="Basic and acidic residues" evidence="1">
    <location>
        <begin position="439"/>
        <end position="448"/>
    </location>
</feature>